<dbReference type="EMBL" id="CP036455">
    <property type="protein sequence ID" value="QBI53990.1"/>
    <property type="molecule type" value="Genomic_DNA"/>
</dbReference>
<name>A0A4P6Q1L2_9ACTN</name>
<feature type="transmembrane region" description="Helical" evidence="1">
    <location>
        <begin position="76"/>
        <end position="101"/>
    </location>
</feature>
<evidence type="ECO:0000313" key="2">
    <source>
        <dbReference type="EMBL" id="QBI53990.1"/>
    </source>
</evidence>
<evidence type="ECO:0000256" key="1">
    <source>
        <dbReference type="SAM" id="Phobius"/>
    </source>
</evidence>
<keyword evidence="3" id="KW-1185">Reference proteome</keyword>
<dbReference type="AlphaFoldDB" id="A0A4P6Q1L2"/>
<proteinExistence type="predicted"/>
<dbReference type="Proteomes" id="UP000292235">
    <property type="component" value="Chromosome"/>
</dbReference>
<dbReference type="KEGG" id="strr:EKD16_11025"/>
<evidence type="ECO:0000313" key="3">
    <source>
        <dbReference type="Proteomes" id="UP000292235"/>
    </source>
</evidence>
<organism evidence="2 3">
    <name type="scientific">Streptomonospora litoralis</name>
    <dbReference type="NCBI Taxonomy" id="2498135"/>
    <lineage>
        <taxon>Bacteria</taxon>
        <taxon>Bacillati</taxon>
        <taxon>Actinomycetota</taxon>
        <taxon>Actinomycetes</taxon>
        <taxon>Streptosporangiales</taxon>
        <taxon>Nocardiopsidaceae</taxon>
        <taxon>Streptomonospora</taxon>
    </lineage>
</organism>
<evidence type="ECO:0008006" key="4">
    <source>
        <dbReference type="Google" id="ProtNLM"/>
    </source>
</evidence>
<accession>A0A4P6Q1L2</accession>
<keyword evidence="1" id="KW-0472">Membrane</keyword>
<keyword evidence="1" id="KW-0812">Transmembrane</keyword>
<gene>
    <name evidence="2" type="ORF">EKD16_11025</name>
</gene>
<protein>
    <recommendedName>
        <fullName evidence="4">DUF4126 domain-containing protein</fullName>
    </recommendedName>
</protein>
<reference evidence="2 3" key="1">
    <citation type="submission" date="2019-02" db="EMBL/GenBank/DDBJ databases">
        <authorList>
            <person name="Khodamoradi S."/>
            <person name="Hahnke R.L."/>
            <person name="Kaempfer P."/>
            <person name="Schumann P."/>
            <person name="Rohde M."/>
            <person name="Steinert M."/>
            <person name="Luzhetskyy A."/>
            <person name="Wink J."/>
            <person name="Ruckert C."/>
        </authorList>
    </citation>
    <scope>NUCLEOTIDE SEQUENCE [LARGE SCALE GENOMIC DNA]</scope>
    <source>
        <strain evidence="2 3">M2</strain>
    </source>
</reference>
<dbReference type="RefSeq" id="WP_207391496.1">
    <property type="nucleotide sequence ID" value="NZ_CP036455.1"/>
</dbReference>
<keyword evidence="1" id="KW-1133">Transmembrane helix</keyword>
<sequence length="327" mass="32282">MGKTAKRPRRPGAISGFLRGALAGAAGTTALNITSGLDQAIRGRPASEAPQRLVATAADAAGMRIPGGRKERSRRLAALGPVAGAAAGIGIGGAAGVLRSWGLRPPVAVGGPLLCTAAMGAADGPLALARISDPRQWSAADWAADVGPHLAYGVTTHAALVASEPVAPDEEVPPPRCKTLLRALALGAATGSRSSLGVTAIALSSTQADQGPVARRMGSRSGRAAAALLAGGELALDKHPAAPPRTDALGTGMRALLGAAAARAAAHREHDHLGPATLVGSAGAIGAAALGVRLRAAATRRFGSDIPGAVAEDTAAALLAWAGTRRT</sequence>